<evidence type="ECO:0000259" key="4">
    <source>
        <dbReference type="PROSITE" id="PS51278"/>
    </source>
</evidence>
<dbReference type="GO" id="GO:0004066">
    <property type="term" value="F:asparagine synthase (glutamine-hydrolyzing) activity"/>
    <property type="evidence" value="ECO:0007669"/>
    <property type="project" value="InterPro"/>
</dbReference>
<dbReference type="InterPro" id="IPR017932">
    <property type="entry name" value="GATase_2_dom"/>
</dbReference>
<keyword evidence="2" id="KW-0061">Asparagine biosynthesis</keyword>
<comment type="caution">
    <text evidence="5">The sequence shown here is derived from an EMBL/GenBank/DDBJ whole genome shotgun (WGS) entry which is preliminary data.</text>
</comment>
<keyword evidence="6" id="KW-1185">Reference proteome</keyword>
<evidence type="ECO:0000256" key="3">
    <source>
        <dbReference type="ARBA" id="ARBA00022962"/>
    </source>
</evidence>
<dbReference type="EMBL" id="ASGP02000002">
    <property type="protein sequence ID" value="KAH9520645.1"/>
    <property type="molecule type" value="Genomic_DNA"/>
</dbReference>
<evidence type="ECO:0000313" key="5">
    <source>
        <dbReference type="EMBL" id="KAH9520645.1"/>
    </source>
</evidence>
<reference evidence="5" key="2">
    <citation type="journal article" date="2022" name="Res Sq">
        <title>Comparative Genomics Reveals Insights into the Divergent Evolution of Astigmatic Mites and Household Pest Adaptations.</title>
        <authorList>
            <person name="Xiong Q."/>
            <person name="Wan A.T.-Y."/>
            <person name="Liu X.-Y."/>
            <person name="Fung C.S.-H."/>
            <person name="Xiao X."/>
            <person name="Malainual N."/>
            <person name="Hou J."/>
            <person name="Wang L."/>
            <person name="Wang M."/>
            <person name="Yang K."/>
            <person name="Cui Y."/>
            <person name="Leung E."/>
            <person name="Nong W."/>
            <person name="Shin S.-K."/>
            <person name="Au S."/>
            <person name="Jeong K.Y."/>
            <person name="Chew F.T."/>
            <person name="Hui J."/>
            <person name="Leung T.F."/>
            <person name="Tungtrongchitr A."/>
            <person name="Zhong N."/>
            <person name="Liu Z."/>
            <person name="Tsui S."/>
        </authorList>
    </citation>
    <scope>NUCLEOTIDE SEQUENCE</scope>
    <source>
        <strain evidence="5">Derf</strain>
        <tissue evidence="5">Whole organism</tissue>
    </source>
</reference>
<dbReference type="PROSITE" id="PS51278">
    <property type="entry name" value="GATASE_TYPE_2"/>
    <property type="match status" value="1"/>
</dbReference>
<dbReference type="SUPFAM" id="SSF56235">
    <property type="entry name" value="N-terminal nucleophile aminohydrolases (Ntn hydrolases)"/>
    <property type="match status" value="1"/>
</dbReference>
<dbReference type="AlphaFoldDB" id="A0A922L9Y9"/>
<dbReference type="InterPro" id="IPR014729">
    <property type="entry name" value="Rossmann-like_a/b/a_fold"/>
</dbReference>
<dbReference type="CDD" id="cd01991">
    <property type="entry name" value="Asn_synthase_B_C"/>
    <property type="match status" value="1"/>
</dbReference>
<reference evidence="5" key="1">
    <citation type="submission" date="2013-05" db="EMBL/GenBank/DDBJ databases">
        <authorList>
            <person name="Yim A.K.Y."/>
            <person name="Chan T.F."/>
            <person name="Ji K.M."/>
            <person name="Liu X.Y."/>
            <person name="Zhou J.W."/>
            <person name="Li R.Q."/>
            <person name="Yang K.Y."/>
            <person name="Li J."/>
            <person name="Li M."/>
            <person name="Law P.T.W."/>
            <person name="Wu Y.L."/>
            <person name="Cai Z.L."/>
            <person name="Qin H."/>
            <person name="Bao Y."/>
            <person name="Leung R.K.K."/>
            <person name="Ng P.K.S."/>
            <person name="Zou J."/>
            <person name="Zhong X.J."/>
            <person name="Ran P.X."/>
            <person name="Zhong N.S."/>
            <person name="Liu Z.G."/>
            <person name="Tsui S.K.W."/>
        </authorList>
    </citation>
    <scope>NUCLEOTIDE SEQUENCE</scope>
    <source>
        <strain evidence="5">Derf</strain>
        <tissue evidence="5">Whole organism</tissue>
    </source>
</reference>
<evidence type="ECO:0000256" key="2">
    <source>
        <dbReference type="ARBA" id="ARBA00022888"/>
    </source>
</evidence>
<keyword evidence="3" id="KW-0315">Glutamine amidotransferase</keyword>
<dbReference type="PANTHER" id="PTHR45937">
    <property type="entry name" value="ASPARAGINE SYNTHETASE DOMAIN-CONTAINING PROTEIN 1"/>
    <property type="match status" value="1"/>
</dbReference>
<feature type="domain" description="Glutamine amidotransferase type-2" evidence="4">
    <location>
        <begin position="2"/>
        <end position="217"/>
    </location>
</feature>
<dbReference type="Gene3D" id="3.40.50.620">
    <property type="entry name" value="HUPs"/>
    <property type="match status" value="1"/>
</dbReference>
<dbReference type="Gene3D" id="3.60.20.10">
    <property type="entry name" value="Glutamine Phosphoribosylpyrophosphate, subunit 1, domain 1"/>
    <property type="match status" value="1"/>
</dbReference>
<dbReference type="InterPro" id="IPR029055">
    <property type="entry name" value="Ntn_hydrolases_N"/>
</dbReference>
<dbReference type="Pfam" id="PF13537">
    <property type="entry name" value="GATase_7"/>
    <property type="match status" value="1"/>
</dbReference>
<sequence>MCGILFVINEGSDLDPNIFNRSNIRRFLQRRGPDQHQSFDFIHDLFQFHLESSVLHLRGQSNSGRQPYCDDSNNNNENYNGNSSCLQWNGQIFRLIDDNNQFKTIDDSISDTEVLFSMLTKFNKNVDNVVLETLSSIHGPWSMTFWNQTTEQLWVARDPVGRRSLCWNKNLRDKFLIITSIAQLFNNDNDLNANHSIWNTLNFEEIPSDRIFCFKISKNKSLEQIWQDVRQFYWPKTLAGFDVNIDGHHHYIHRMPIISMLNTEIPSESIDQLLKSSNLFIDEGFVIDMKICDEFHRVLSESIKTRCRNHQNRCKECMLHSNENTDCTHSTLAILFSGGLDSTVLARIADQFVEPEIRPIDLLNVAFDPKASDRKTGIDAWNELCQLCPKRQWNFVQIDIDHHELELYRKEHIHHLIDPNWTVLDESIGSAIWFATRGQGILLSNPNEKKHVEYKSPARVVLLGMGSDEQLGGYSRHRQAFQKGNWTSLLHEIRVDIERISGRNLGRDDRITADHSIEARFPYLDELVMNFLNPLPIWQKCNLYLERGHGEKWLLRKVAQNLGLQKSCQNLKRAIQFGSKITSHQNAGLKGHNSYQK</sequence>
<accession>A0A922L9Y9</accession>
<dbReference type="Proteomes" id="UP000790347">
    <property type="component" value="Unassembled WGS sequence"/>
</dbReference>
<protein>
    <submittedName>
        <fullName evidence="5">Asparagine synthetase domain-containing protein 1</fullName>
    </submittedName>
</protein>
<keyword evidence="1" id="KW-0028">Amino-acid biosynthesis</keyword>
<proteinExistence type="predicted"/>
<evidence type="ECO:0000256" key="1">
    <source>
        <dbReference type="ARBA" id="ARBA00022605"/>
    </source>
</evidence>
<dbReference type="GO" id="GO:0006529">
    <property type="term" value="P:asparagine biosynthetic process"/>
    <property type="evidence" value="ECO:0007669"/>
    <property type="project" value="UniProtKB-KW"/>
</dbReference>
<gene>
    <name evidence="5" type="primary">ASNSD1</name>
    <name evidence="5" type="ORF">DERF_004345</name>
</gene>
<dbReference type="SUPFAM" id="SSF52402">
    <property type="entry name" value="Adenine nucleotide alpha hydrolases-like"/>
    <property type="match status" value="1"/>
</dbReference>
<name>A0A922L9Y9_DERFA</name>
<organism evidence="5 6">
    <name type="scientific">Dermatophagoides farinae</name>
    <name type="common">American house dust mite</name>
    <dbReference type="NCBI Taxonomy" id="6954"/>
    <lineage>
        <taxon>Eukaryota</taxon>
        <taxon>Metazoa</taxon>
        <taxon>Ecdysozoa</taxon>
        <taxon>Arthropoda</taxon>
        <taxon>Chelicerata</taxon>
        <taxon>Arachnida</taxon>
        <taxon>Acari</taxon>
        <taxon>Acariformes</taxon>
        <taxon>Sarcoptiformes</taxon>
        <taxon>Astigmata</taxon>
        <taxon>Psoroptidia</taxon>
        <taxon>Analgoidea</taxon>
        <taxon>Pyroglyphidae</taxon>
        <taxon>Dermatophagoidinae</taxon>
        <taxon>Dermatophagoides</taxon>
    </lineage>
</organism>
<dbReference type="PANTHER" id="PTHR45937:SF1">
    <property type="entry name" value="ASPARAGINE SYNTHETASE DOMAIN-CONTAINING PROTEIN 1"/>
    <property type="match status" value="1"/>
</dbReference>
<evidence type="ECO:0000313" key="6">
    <source>
        <dbReference type="Proteomes" id="UP000790347"/>
    </source>
</evidence>
<dbReference type="Pfam" id="PF00733">
    <property type="entry name" value="Asn_synthase"/>
    <property type="match status" value="2"/>
</dbReference>
<dbReference type="InterPro" id="IPR001962">
    <property type="entry name" value="Asn_synthase"/>
</dbReference>
<dbReference type="InterPro" id="IPR051857">
    <property type="entry name" value="Asn_synthetase_domain"/>
</dbReference>